<dbReference type="CDD" id="cd01172">
    <property type="entry name" value="RfaE_like"/>
    <property type="match status" value="1"/>
</dbReference>
<reference evidence="4 5" key="1">
    <citation type="submission" date="2024-09" db="EMBL/GenBank/DDBJ databases">
        <title>Laminarin stimulates single cell rates of sulfate reduction while oxygen inhibits transcriptomic activity in coastal marine sediment.</title>
        <authorList>
            <person name="Lindsay M."/>
            <person name="Orcutt B."/>
            <person name="Emerson D."/>
            <person name="Stepanauskas R."/>
            <person name="D'Angelo T."/>
        </authorList>
    </citation>
    <scope>NUCLEOTIDE SEQUENCE [LARGE SCALE GENOMIC DNA]</scope>
    <source>
        <strain evidence="4">SAG AM-311-K15</strain>
    </source>
</reference>
<evidence type="ECO:0000259" key="3">
    <source>
        <dbReference type="Pfam" id="PF00294"/>
    </source>
</evidence>
<accession>A0ABV6Z5W7</accession>
<organism evidence="4 5">
    <name type="scientific">candidate division CSSED10-310 bacterium</name>
    <dbReference type="NCBI Taxonomy" id="2855610"/>
    <lineage>
        <taxon>Bacteria</taxon>
        <taxon>Bacteria division CSSED10-310</taxon>
    </lineage>
</organism>
<keyword evidence="1" id="KW-0808">Transferase</keyword>
<dbReference type="Gene3D" id="3.40.1190.20">
    <property type="match status" value="1"/>
</dbReference>
<dbReference type="PANTHER" id="PTHR46969:SF1">
    <property type="entry name" value="BIFUNCTIONAL PROTEIN HLDE"/>
    <property type="match status" value="1"/>
</dbReference>
<keyword evidence="2 4" id="KW-0418">Kinase</keyword>
<evidence type="ECO:0000313" key="5">
    <source>
        <dbReference type="Proteomes" id="UP001594351"/>
    </source>
</evidence>
<dbReference type="GO" id="GO:0016301">
    <property type="term" value="F:kinase activity"/>
    <property type="evidence" value="ECO:0007669"/>
    <property type="project" value="UniProtKB-KW"/>
</dbReference>
<sequence length="327" mass="36069">MKNLQKIVKNFSKVRILVIGDLMADKYVWGDGLRLSREAPINVVTVVEETFSLGGAANIARNAKHLGGEVYLVGLVGFDDAAQSFRRAIANSGIDTGGIFPTSERPTTLKVRIMSTEYNLQLMRIDYETTKPLTRDEKASLLKYITSYMEDIDVIVIADYEKGVFSDQGMIDTLIQMAQKHNVITVVDSKPGHYGMFKDTTLIVSNYRGARDFVYFKGNKSAYQLEEIGKNMLNILKCNALLLIQDGKGLFLFTPDAEMQSFKGISQEVFDLTGIEDTVVSTLALSLAAGATIREAAEVASLTYKIVGSKKGSSVVSVRELLTFQEV</sequence>
<proteinExistence type="predicted"/>
<dbReference type="PANTHER" id="PTHR46969">
    <property type="entry name" value="BIFUNCTIONAL PROTEIN HLDE"/>
    <property type="match status" value="1"/>
</dbReference>
<evidence type="ECO:0000313" key="4">
    <source>
        <dbReference type="EMBL" id="MFC1853829.1"/>
    </source>
</evidence>
<evidence type="ECO:0000256" key="2">
    <source>
        <dbReference type="ARBA" id="ARBA00022777"/>
    </source>
</evidence>
<feature type="domain" description="Carbohydrate kinase PfkB" evidence="3">
    <location>
        <begin position="16"/>
        <end position="314"/>
    </location>
</feature>
<dbReference type="InterPro" id="IPR011913">
    <property type="entry name" value="RfaE_dom_I"/>
</dbReference>
<comment type="caution">
    <text evidence="4">The sequence shown here is derived from an EMBL/GenBank/DDBJ whole genome shotgun (WGS) entry which is preliminary data.</text>
</comment>
<evidence type="ECO:0000256" key="1">
    <source>
        <dbReference type="ARBA" id="ARBA00022679"/>
    </source>
</evidence>
<protein>
    <submittedName>
        <fullName evidence="4">Bifunctional heptose 7-phosphate kinase/heptose 1-phosphate adenyltransferase</fullName>
    </submittedName>
</protein>
<dbReference type="Proteomes" id="UP001594351">
    <property type="component" value="Unassembled WGS sequence"/>
</dbReference>
<dbReference type="InterPro" id="IPR029056">
    <property type="entry name" value="Ribokinase-like"/>
</dbReference>
<dbReference type="Pfam" id="PF00294">
    <property type="entry name" value="PfkB"/>
    <property type="match status" value="1"/>
</dbReference>
<dbReference type="InterPro" id="IPR011611">
    <property type="entry name" value="PfkB_dom"/>
</dbReference>
<dbReference type="EMBL" id="JBHPBY010000615">
    <property type="protein sequence ID" value="MFC1853829.1"/>
    <property type="molecule type" value="Genomic_DNA"/>
</dbReference>
<name>A0ABV6Z5W7_UNCC1</name>
<dbReference type="SUPFAM" id="SSF53613">
    <property type="entry name" value="Ribokinase-like"/>
    <property type="match status" value="1"/>
</dbReference>
<gene>
    <name evidence="4" type="ORF">ACFL27_26900</name>
</gene>
<keyword evidence="5" id="KW-1185">Reference proteome</keyword>